<name>A0A0R3SBZ2_HYMDI</name>
<dbReference type="InterPro" id="IPR037518">
    <property type="entry name" value="MPN"/>
</dbReference>
<sequence>MDAYDVTSVKVSGVALLKIIKHCEGETLLANEHVTGMLFGLVVGDTLEITNCCPLPKIPEDDQNMEAIAEYEAYMIKSMRDINHDYLAVGYYQGGFCSSFMSRSLLETLFDYQMLVPESVLLFYDPSCATRGQKGLKSYRLSKLILNSMLETEKKVRLAGGSKLVCRLSFRFLLQNAEITWECDPSLHTSKASFTDLLEELPVVVVNSKLASIVLKDILDKSNEQTKSVNSFAGLHLSKNSDLEQLMKPLLQRLDNIYELQFSYQRTLGKLVTSGGQPKEQKIKELAPIRLETALACCQTDLYSSSIAQLAGQTVGKLMLAEAIHKYRKETTSDSE</sequence>
<feature type="domain" description="MPN" evidence="1">
    <location>
        <begin position="9"/>
        <end position="145"/>
    </location>
</feature>
<dbReference type="OrthoDB" id="10265695at2759"/>
<dbReference type="Proteomes" id="UP000274504">
    <property type="component" value="Unassembled WGS sequence"/>
</dbReference>
<dbReference type="Gene3D" id="3.40.140.10">
    <property type="entry name" value="Cytidine Deaminase, domain 2"/>
    <property type="match status" value="1"/>
</dbReference>
<reference evidence="4" key="1">
    <citation type="submission" date="2017-02" db="UniProtKB">
        <authorList>
            <consortium name="WormBaseParasite"/>
        </authorList>
    </citation>
    <scope>IDENTIFICATION</scope>
</reference>
<evidence type="ECO:0000313" key="4">
    <source>
        <dbReference type="WBParaSite" id="HDID_0000204401-mRNA-1"/>
    </source>
</evidence>
<dbReference type="InterPro" id="IPR050242">
    <property type="entry name" value="JAMM_MPN+_peptidase_M67A"/>
</dbReference>
<dbReference type="Pfam" id="PF19445">
    <property type="entry name" value="eIF3h_C"/>
    <property type="match status" value="1"/>
</dbReference>
<evidence type="ECO:0000313" key="2">
    <source>
        <dbReference type="EMBL" id="VDL19506.1"/>
    </source>
</evidence>
<proteinExistence type="predicted"/>
<dbReference type="GO" id="GO:0008237">
    <property type="term" value="F:metallopeptidase activity"/>
    <property type="evidence" value="ECO:0007669"/>
    <property type="project" value="InterPro"/>
</dbReference>
<dbReference type="PANTHER" id="PTHR10410">
    <property type="entry name" value="EUKARYOTIC TRANSLATION INITIATION FACTOR 3 -RELATED"/>
    <property type="match status" value="1"/>
</dbReference>
<evidence type="ECO:0000313" key="3">
    <source>
        <dbReference type="Proteomes" id="UP000274504"/>
    </source>
</evidence>
<dbReference type="STRING" id="6216.A0A0R3SBZ2"/>
<protein>
    <submittedName>
        <fullName evidence="4">MPN domain-containing protein</fullName>
    </submittedName>
</protein>
<evidence type="ECO:0000259" key="1">
    <source>
        <dbReference type="PROSITE" id="PS50249"/>
    </source>
</evidence>
<accession>A0A0R3SBZ2</accession>
<dbReference type="InterPro" id="IPR000555">
    <property type="entry name" value="JAMM/MPN+_dom"/>
</dbReference>
<dbReference type="InterPro" id="IPR045810">
    <property type="entry name" value="eIF3h_C"/>
</dbReference>
<organism evidence="4">
    <name type="scientific">Hymenolepis diminuta</name>
    <name type="common">Rat tapeworm</name>
    <dbReference type="NCBI Taxonomy" id="6216"/>
    <lineage>
        <taxon>Eukaryota</taxon>
        <taxon>Metazoa</taxon>
        <taxon>Spiralia</taxon>
        <taxon>Lophotrochozoa</taxon>
        <taxon>Platyhelminthes</taxon>
        <taxon>Cestoda</taxon>
        <taxon>Eucestoda</taxon>
        <taxon>Cyclophyllidea</taxon>
        <taxon>Hymenolepididae</taxon>
        <taxon>Hymenolepis</taxon>
    </lineage>
</organism>
<dbReference type="SMART" id="SM00232">
    <property type="entry name" value="JAB_MPN"/>
    <property type="match status" value="1"/>
</dbReference>
<dbReference type="PROSITE" id="PS50249">
    <property type="entry name" value="MPN"/>
    <property type="match status" value="1"/>
</dbReference>
<dbReference type="AlphaFoldDB" id="A0A0R3SBZ2"/>
<gene>
    <name evidence="2" type="ORF">HDID_LOCUS2045</name>
</gene>
<dbReference type="Pfam" id="PF01398">
    <property type="entry name" value="JAB"/>
    <property type="match status" value="1"/>
</dbReference>
<dbReference type="EMBL" id="UYSG01000451">
    <property type="protein sequence ID" value="VDL19506.1"/>
    <property type="molecule type" value="Genomic_DNA"/>
</dbReference>
<dbReference type="WBParaSite" id="HDID_0000204401-mRNA-1">
    <property type="protein sequence ID" value="HDID_0000204401-mRNA-1"/>
    <property type="gene ID" value="HDID_0000204401"/>
</dbReference>
<reference evidence="2 3" key="2">
    <citation type="submission" date="2018-11" db="EMBL/GenBank/DDBJ databases">
        <authorList>
            <consortium name="Pathogen Informatics"/>
        </authorList>
    </citation>
    <scope>NUCLEOTIDE SEQUENCE [LARGE SCALE GENOMIC DNA]</scope>
</reference>